<keyword evidence="9" id="KW-0573">Peptidoglycan synthesis</keyword>
<evidence type="ECO:0000256" key="6">
    <source>
        <dbReference type="ARBA" id="ARBA00022679"/>
    </source>
</evidence>
<evidence type="ECO:0000256" key="10">
    <source>
        <dbReference type="ARBA" id="ARBA00022989"/>
    </source>
</evidence>
<dbReference type="GO" id="GO:0015648">
    <property type="term" value="F:lipid-linked peptidoglycan transporter activity"/>
    <property type="evidence" value="ECO:0007669"/>
    <property type="project" value="TreeGrafter"/>
</dbReference>
<evidence type="ECO:0000256" key="3">
    <source>
        <dbReference type="ARBA" id="ARBA00022475"/>
    </source>
</evidence>
<dbReference type="RefSeq" id="WP_155671129.1">
    <property type="nucleotide sequence ID" value="NZ_WOCA01000021.1"/>
</dbReference>
<evidence type="ECO:0000256" key="14">
    <source>
        <dbReference type="ARBA" id="ARBA00032370"/>
    </source>
</evidence>
<evidence type="ECO:0000256" key="12">
    <source>
        <dbReference type="ARBA" id="ARBA00023306"/>
    </source>
</evidence>
<feature type="transmembrane region" description="Helical" evidence="22">
    <location>
        <begin position="12"/>
        <end position="31"/>
    </location>
</feature>
<evidence type="ECO:0000313" key="24">
    <source>
        <dbReference type="Proteomes" id="UP000469125"/>
    </source>
</evidence>
<keyword evidence="5" id="KW-0328">Glycosyltransferase</keyword>
<keyword evidence="24" id="KW-1185">Reference proteome</keyword>
<evidence type="ECO:0000256" key="22">
    <source>
        <dbReference type="SAM" id="Phobius"/>
    </source>
</evidence>
<comment type="similarity">
    <text evidence="16">Belongs to the SEDS family. FtsW subfamily.</text>
</comment>
<feature type="transmembrane region" description="Helical" evidence="22">
    <location>
        <begin position="303"/>
        <end position="328"/>
    </location>
</feature>
<evidence type="ECO:0000256" key="7">
    <source>
        <dbReference type="ARBA" id="ARBA00022692"/>
    </source>
</evidence>
<evidence type="ECO:0000256" key="18">
    <source>
        <dbReference type="ARBA" id="ARBA00041418"/>
    </source>
</evidence>
<gene>
    <name evidence="23" type="primary">ftsW</name>
    <name evidence="23" type="ORF">GMD78_18650</name>
</gene>
<keyword evidence="4" id="KW-0132">Cell division</keyword>
<feature type="transmembrane region" description="Helical" evidence="22">
    <location>
        <begin position="166"/>
        <end position="184"/>
    </location>
</feature>
<comment type="function">
    <text evidence="21">Peptidoglycan polymerase that is essential for cell division.</text>
</comment>
<dbReference type="Proteomes" id="UP000469125">
    <property type="component" value="Unassembled WGS sequence"/>
</dbReference>
<evidence type="ECO:0000256" key="19">
    <source>
        <dbReference type="ARBA" id="ARBA00044770"/>
    </source>
</evidence>
<feature type="transmembrane region" description="Helical" evidence="22">
    <location>
        <begin position="189"/>
        <end position="205"/>
    </location>
</feature>
<keyword evidence="10 22" id="KW-1133">Transmembrane helix</keyword>
<name>A0A6N8FL64_9BACI</name>
<dbReference type="GO" id="GO:0032153">
    <property type="term" value="C:cell division site"/>
    <property type="evidence" value="ECO:0007669"/>
    <property type="project" value="TreeGrafter"/>
</dbReference>
<dbReference type="InterPro" id="IPR018365">
    <property type="entry name" value="Cell_cycle_FtsW-rel_CS"/>
</dbReference>
<dbReference type="NCBIfam" id="TIGR02614">
    <property type="entry name" value="ftsW"/>
    <property type="match status" value="1"/>
</dbReference>
<evidence type="ECO:0000256" key="4">
    <source>
        <dbReference type="ARBA" id="ARBA00022618"/>
    </source>
</evidence>
<dbReference type="InterPro" id="IPR013437">
    <property type="entry name" value="FtsW"/>
</dbReference>
<comment type="catalytic activity">
    <reaction evidence="20">
        <text>[GlcNAc-(1-&gt;4)-Mur2Ac(oyl-L-Ala-gamma-D-Glu-L-Lys-D-Ala-D-Ala)](n)-di-trans,octa-cis-undecaprenyl diphosphate + beta-D-GlcNAc-(1-&gt;4)-Mur2Ac(oyl-L-Ala-gamma-D-Glu-L-Lys-D-Ala-D-Ala)-di-trans,octa-cis-undecaprenyl diphosphate = [GlcNAc-(1-&gt;4)-Mur2Ac(oyl-L-Ala-gamma-D-Glu-L-Lys-D-Ala-D-Ala)](n+1)-di-trans,octa-cis-undecaprenyl diphosphate + di-trans,octa-cis-undecaprenyl diphosphate + H(+)</text>
        <dbReference type="Rhea" id="RHEA:23708"/>
        <dbReference type="Rhea" id="RHEA-COMP:9602"/>
        <dbReference type="Rhea" id="RHEA-COMP:9603"/>
        <dbReference type="ChEBI" id="CHEBI:15378"/>
        <dbReference type="ChEBI" id="CHEBI:58405"/>
        <dbReference type="ChEBI" id="CHEBI:60033"/>
        <dbReference type="ChEBI" id="CHEBI:78435"/>
        <dbReference type="EC" id="2.4.99.28"/>
    </reaction>
</comment>
<dbReference type="PANTHER" id="PTHR30474">
    <property type="entry name" value="CELL CYCLE PROTEIN"/>
    <property type="match status" value="1"/>
</dbReference>
<evidence type="ECO:0000256" key="2">
    <source>
        <dbReference type="ARBA" id="ARBA00004752"/>
    </source>
</evidence>
<evidence type="ECO:0000256" key="5">
    <source>
        <dbReference type="ARBA" id="ARBA00022676"/>
    </source>
</evidence>
<keyword evidence="7 22" id="KW-0812">Transmembrane</keyword>
<dbReference type="GO" id="GO:0051301">
    <property type="term" value="P:cell division"/>
    <property type="evidence" value="ECO:0007669"/>
    <property type="project" value="UniProtKB-KW"/>
</dbReference>
<dbReference type="Pfam" id="PF01098">
    <property type="entry name" value="FTSW_RODA_SPOVE"/>
    <property type="match status" value="1"/>
</dbReference>
<feature type="transmembrane region" description="Helical" evidence="22">
    <location>
        <begin position="108"/>
        <end position="132"/>
    </location>
</feature>
<keyword evidence="11 22" id="KW-0472">Membrane</keyword>
<proteinExistence type="inferred from homology"/>
<evidence type="ECO:0000256" key="8">
    <source>
        <dbReference type="ARBA" id="ARBA00022960"/>
    </source>
</evidence>
<evidence type="ECO:0000256" key="16">
    <source>
        <dbReference type="ARBA" id="ARBA00038053"/>
    </source>
</evidence>
<dbReference type="InterPro" id="IPR001182">
    <property type="entry name" value="FtsW/RodA"/>
</dbReference>
<dbReference type="EMBL" id="WOCA01000021">
    <property type="protein sequence ID" value="MUK90382.1"/>
    <property type="molecule type" value="Genomic_DNA"/>
</dbReference>
<keyword evidence="12" id="KW-0131">Cell cycle</keyword>
<evidence type="ECO:0000256" key="21">
    <source>
        <dbReference type="ARBA" id="ARBA00049966"/>
    </source>
</evidence>
<evidence type="ECO:0000256" key="1">
    <source>
        <dbReference type="ARBA" id="ARBA00004651"/>
    </source>
</evidence>
<comment type="caution">
    <text evidence="23">The sequence shown here is derived from an EMBL/GenBank/DDBJ whole genome shotgun (WGS) entry which is preliminary data.</text>
</comment>
<organism evidence="23 24">
    <name type="scientific">Ornithinibacillus caprae</name>
    <dbReference type="NCBI Taxonomy" id="2678566"/>
    <lineage>
        <taxon>Bacteria</taxon>
        <taxon>Bacillati</taxon>
        <taxon>Bacillota</taxon>
        <taxon>Bacilli</taxon>
        <taxon>Bacillales</taxon>
        <taxon>Bacillaceae</taxon>
        <taxon>Ornithinibacillus</taxon>
    </lineage>
</organism>
<accession>A0A6N8FL64</accession>
<dbReference type="GO" id="GO:0008360">
    <property type="term" value="P:regulation of cell shape"/>
    <property type="evidence" value="ECO:0007669"/>
    <property type="project" value="UniProtKB-KW"/>
</dbReference>
<evidence type="ECO:0000256" key="15">
    <source>
        <dbReference type="ARBA" id="ARBA00033270"/>
    </source>
</evidence>
<comment type="pathway">
    <text evidence="2">Cell wall biogenesis; peptidoglycan biosynthesis.</text>
</comment>
<keyword evidence="3" id="KW-1003">Cell membrane</keyword>
<sequence length="370" mass="40798">MIVKKLKHIDYPFTIFILLFALFGLVMIYSASFPMSSLFYGDATYFFMKQVQWFVIGFIFLVITAIVPYEVIGKLSALLVIASVVLLILVLVPGVGVERNNSQRWIQLSTFVFQPTEAVKLFMIIYFAYIYAKKQSYIDQFKKGVLPPLIVLAIVFLLVLQQPDLGTATMILLSCGIIVACSGVRFRHLILLASIAVAGFSYFAYSSPYRLERLTSFRQAFNDPLGDGYQLVNSYIAIGSGGIWGNGLGNSVQKLGYLPEAHTDFIMAVILEEIGVVGLAIIMFSYLYIMFRGVRIAKQAPTMFAKLLAVGLTFQLIIQAVINLGAVSGLLPITGITLPFISYGGSSLVFTMITAGLLINISATNHHKVN</sequence>
<dbReference type="GO" id="GO:0008955">
    <property type="term" value="F:peptidoglycan glycosyltransferase activity"/>
    <property type="evidence" value="ECO:0007669"/>
    <property type="project" value="UniProtKB-EC"/>
</dbReference>
<evidence type="ECO:0000256" key="20">
    <source>
        <dbReference type="ARBA" id="ARBA00049902"/>
    </source>
</evidence>
<evidence type="ECO:0000256" key="17">
    <source>
        <dbReference type="ARBA" id="ARBA00041185"/>
    </source>
</evidence>
<dbReference type="GO" id="GO:0009252">
    <property type="term" value="P:peptidoglycan biosynthetic process"/>
    <property type="evidence" value="ECO:0007669"/>
    <property type="project" value="UniProtKB-KW"/>
</dbReference>
<evidence type="ECO:0000256" key="13">
    <source>
        <dbReference type="ARBA" id="ARBA00023316"/>
    </source>
</evidence>
<reference evidence="23 24" key="1">
    <citation type="submission" date="2019-11" db="EMBL/GenBank/DDBJ databases">
        <authorList>
            <person name="Li X."/>
        </authorList>
    </citation>
    <scope>NUCLEOTIDE SEQUENCE [LARGE SCALE GENOMIC DNA]</scope>
    <source>
        <strain evidence="23 24">L9</strain>
    </source>
</reference>
<feature type="transmembrane region" description="Helical" evidence="22">
    <location>
        <begin position="51"/>
        <end position="69"/>
    </location>
</feature>
<feature type="transmembrane region" description="Helical" evidence="22">
    <location>
        <begin position="340"/>
        <end position="361"/>
    </location>
</feature>
<protein>
    <recommendedName>
        <fullName evidence="17">Probable peptidoglycan glycosyltransferase FtsW</fullName>
        <ecNumber evidence="19">2.4.99.28</ecNumber>
    </recommendedName>
    <alternativeName>
        <fullName evidence="18">Cell division protein FtsW</fullName>
    </alternativeName>
    <alternativeName>
        <fullName evidence="15">Cell wall polymerase</fullName>
    </alternativeName>
    <alternativeName>
        <fullName evidence="14">Peptidoglycan polymerase</fullName>
    </alternativeName>
</protein>
<evidence type="ECO:0000313" key="23">
    <source>
        <dbReference type="EMBL" id="MUK90382.1"/>
    </source>
</evidence>
<keyword evidence="8" id="KW-0133">Cell shape</keyword>
<feature type="transmembrane region" description="Helical" evidence="22">
    <location>
        <begin position="144"/>
        <end position="160"/>
    </location>
</feature>
<keyword evidence="13" id="KW-0961">Cell wall biogenesis/degradation</keyword>
<keyword evidence="6" id="KW-0808">Transferase</keyword>
<comment type="subcellular location">
    <subcellularLocation>
        <location evidence="1">Cell membrane</location>
        <topology evidence="1">Multi-pass membrane protein</topology>
    </subcellularLocation>
</comment>
<feature type="transmembrane region" description="Helical" evidence="22">
    <location>
        <begin position="76"/>
        <end position="96"/>
    </location>
</feature>
<feature type="transmembrane region" description="Helical" evidence="22">
    <location>
        <begin position="265"/>
        <end position="291"/>
    </location>
</feature>
<dbReference type="AlphaFoldDB" id="A0A6N8FL64"/>
<evidence type="ECO:0000256" key="9">
    <source>
        <dbReference type="ARBA" id="ARBA00022984"/>
    </source>
</evidence>
<dbReference type="PANTHER" id="PTHR30474:SF2">
    <property type="entry name" value="PEPTIDOGLYCAN GLYCOSYLTRANSFERASE FTSW-RELATED"/>
    <property type="match status" value="1"/>
</dbReference>
<dbReference type="EC" id="2.4.99.28" evidence="19"/>
<dbReference type="GO" id="GO:0005886">
    <property type="term" value="C:plasma membrane"/>
    <property type="evidence" value="ECO:0007669"/>
    <property type="project" value="UniProtKB-SubCell"/>
</dbReference>
<dbReference type="PROSITE" id="PS00428">
    <property type="entry name" value="FTSW_RODA_SPOVE"/>
    <property type="match status" value="1"/>
</dbReference>
<evidence type="ECO:0000256" key="11">
    <source>
        <dbReference type="ARBA" id="ARBA00023136"/>
    </source>
</evidence>
<dbReference type="GO" id="GO:0071555">
    <property type="term" value="P:cell wall organization"/>
    <property type="evidence" value="ECO:0007669"/>
    <property type="project" value="UniProtKB-KW"/>
</dbReference>